<keyword evidence="3" id="KW-1185">Reference proteome</keyword>
<keyword evidence="1" id="KW-0472">Membrane</keyword>
<keyword evidence="1" id="KW-0812">Transmembrane</keyword>
<keyword evidence="1" id="KW-1133">Transmembrane helix</keyword>
<feature type="transmembrane region" description="Helical" evidence="1">
    <location>
        <begin position="6"/>
        <end position="23"/>
    </location>
</feature>
<evidence type="ECO:0000313" key="3">
    <source>
        <dbReference type="Proteomes" id="UP001223079"/>
    </source>
</evidence>
<protein>
    <submittedName>
        <fullName evidence="2">Uncharacterized protein</fullName>
    </submittedName>
</protein>
<dbReference type="EMBL" id="JAUSTM010000032">
    <property type="protein sequence ID" value="MDQ0223511.1"/>
    <property type="molecule type" value="Genomic_DNA"/>
</dbReference>
<reference evidence="2 3" key="1">
    <citation type="submission" date="2023-07" db="EMBL/GenBank/DDBJ databases">
        <title>Genomic Encyclopedia of Type Strains, Phase IV (KMG-IV): sequencing the most valuable type-strain genomes for metagenomic binning, comparative biology and taxonomic classification.</title>
        <authorList>
            <person name="Goeker M."/>
        </authorList>
    </citation>
    <scope>NUCLEOTIDE SEQUENCE [LARGE SCALE GENOMIC DNA]</scope>
    <source>
        <strain evidence="2 3">DSM 105143</strain>
    </source>
</reference>
<sequence>MMKQGLVLFVSIYLLLTIVESLWRWHQKRYTVVFGGLGLLISGLLLLVTWSYAKGYSDWQISLYALGFMVIGSLPQLYEFRHHYPLTVKRHFLQFTWHIILLFLLYFLGQK</sequence>
<feature type="transmembrane region" description="Helical" evidence="1">
    <location>
        <begin position="59"/>
        <end position="80"/>
    </location>
</feature>
<proteinExistence type="predicted"/>
<evidence type="ECO:0000313" key="2">
    <source>
        <dbReference type="EMBL" id="MDQ0223511.1"/>
    </source>
</evidence>
<name>A0ABT9YU44_9STRE</name>
<dbReference type="Proteomes" id="UP001223079">
    <property type="component" value="Unassembled WGS sequence"/>
</dbReference>
<organism evidence="2 3">
    <name type="scientific">Streptococcus moroccensis</name>
    <dbReference type="NCBI Taxonomy" id="1451356"/>
    <lineage>
        <taxon>Bacteria</taxon>
        <taxon>Bacillati</taxon>
        <taxon>Bacillota</taxon>
        <taxon>Bacilli</taxon>
        <taxon>Lactobacillales</taxon>
        <taxon>Streptococcaceae</taxon>
        <taxon>Streptococcus</taxon>
    </lineage>
</organism>
<comment type="caution">
    <text evidence="2">The sequence shown here is derived from an EMBL/GenBank/DDBJ whole genome shotgun (WGS) entry which is preliminary data.</text>
</comment>
<gene>
    <name evidence="2" type="ORF">J2S23_002088</name>
</gene>
<accession>A0ABT9YU44</accession>
<feature type="transmembrane region" description="Helical" evidence="1">
    <location>
        <begin position="30"/>
        <end position="53"/>
    </location>
</feature>
<evidence type="ECO:0000256" key="1">
    <source>
        <dbReference type="SAM" id="Phobius"/>
    </source>
</evidence>
<feature type="transmembrane region" description="Helical" evidence="1">
    <location>
        <begin position="92"/>
        <end position="109"/>
    </location>
</feature>